<dbReference type="InterPro" id="IPR027417">
    <property type="entry name" value="P-loop_NTPase"/>
</dbReference>
<dbReference type="GO" id="GO:0015093">
    <property type="term" value="F:ferrous iron transmembrane transporter activity"/>
    <property type="evidence" value="ECO:0007669"/>
    <property type="project" value="UniProtKB-UniRule"/>
</dbReference>
<evidence type="ECO:0000256" key="14">
    <source>
        <dbReference type="NCBIfam" id="TIGR00437"/>
    </source>
</evidence>
<dbReference type="InterPro" id="IPR005225">
    <property type="entry name" value="Small_GTP-bd"/>
</dbReference>
<dbReference type="EMBL" id="CP029487">
    <property type="protein sequence ID" value="QCT71212.1"/>
    <property type="molecule type" value="Genomic_DNA"/>
</dbReference>
<keyword evidence="16" id="KW-0460">Magnesium</keyword>
<comment type="subcellular location">
    <subcellularLocation>
        <location evidence="2">Cell inner membrane</location>
        <topology evidence="2">Multi-pass membrane protein</topology>
    </subcellularLocation>
    <subcellularLocation>
        <location evidence="17">Cell membrane</location>
        <topology evidence="17">Multi-pass membrane protein</topology>
    </subcellularLocation>
</comment>
<keyword evidence="3 17" id="KW-0813">Transport</keyword>
<feature type="binding site" evidence="16">
    <location>
        <position position="21"/>
    </location>
    <ligand>
        <name>Mg(2+)</name>
        <dbReference type="ChEBI" id="CHEBI:18420"/>
        <label>2</label>
    </ligand>
</feature>
<keyword evidence="10 17" id="KW-0408">Iron</keyword>
<keyword evidence="4" id="KW-1003">Cell membrane</keyword>
<dbReference type="InterPro" id="IPR041069">
    <property type="entry name" value="FeoB_Cyto"/>
</dbReference>
<feature type="transmembrane region" description="Helical" evidence="17">
    <location>
        <begin position="323"/>
        <end position="346"/>
    </location>
</feature>
<keyword evidence="13 17" id="KW-0472">Membrane</keyword>
<feature type="transmembrane region" description="Helical" evidence="17">
    <location>
        <begin position="521"/>
        <end position="539"/>
    </location>
</feature>
<evidence type="ECO:0000313" key="19">
    <source>
        <dbReference type="EMBL" id="QCT71212.1"/>
    </source>
</evidence>
<dbReference type="PANTHER" id="PTHR43185:SF1">
    <property type="entry name" value="FE(2+) TRANSPORTER FEOB"/>
    <property type="match status" value="1"/>
</dbReference>
<evidence type="ECO:0000259" key="18">
    <source>
        <dbReference type="PROSITE" id="PS51711"/>
    </source>
</evidence>
<dbReference type="InterPro" id="IPR003373">
    <property type="entry name" value="Fe2_transport_prot-B"/>
</dbReference>
<dbReference type="CDD" id="cd01879">
    <property type="entry name" value="FeoB"/>
    <property type="match status" value="1"/>
</dbReference>
<evidence type="ECO:0000256" key="5">
    <source>
        <dbReference type="ARBA" id="ARBA00022496"/>
    </source>
</evidence>
<dbReference type="InterPro" id="IPR011640">
    <property type="entry name" value="Fe2_transport_prot_B_C"/>
</dbReference>
<dbReference type="FunFam" id="3.40.50.300:FF:000426">
    <property type="entry name" value="Ferrous iron transport protein B"/>
    <property type="match status" value="1"/>
</dbReference>
<dbReference type="PRINTS" id="PR00326">
    <property type="entry name" value="GTP1OBG"/>
</dbReference>
<evidence type="ECO:0000256" key="1">
    <source>
        <dbReference type="ARBA" id="ARBA00003926"/>
    </source>
</evidence>
<feature type="domain" description="FeoB-type G" evidence="18">
    <location>
        <begin position="2"/>
        <end position="164"/>
    </location>
</feature>
<dbReference type="RefSeq" id="WP_096920444.1">
    <property type="nucleotide sequence ID" value="NZ_CP029487.1"/>
</dbReference>
<evidence type="ECO:0000256" key="13">
    <source>
        <dbReference type="ARBA" id="ARBA00023136"/>
    </source>
</evidence>
<feature type="transmembrane region" description="Helical" evidence="17">
    <location>
        <begin position="397"/>
        <end position="420"/>
    </location>
</feature>
<evidence type="ECO:0000256" key="2">
    <source>
        <dbReference type="ARBA" id="ARBA00004429"/>
    </source>
</evidence>
<evidence type="ECO:0000256" key="9">
    <source>
        <dbReference type="ARBA" id="ARBA00022989"/>
    </source>
</evidence>
<dbReference type="AlphaFoldDB" id="A0A4P9C988"/>
<dbReference type="Pfam" id="PF17910">
    <property type="entry name" value="FeoB_Cyto"/>
    <property type="match status" value="1"/>
</dbReference>
<feature type="binding site" evidence="15">
    <location>
        <begin position="34"/>
        <end position="38"/>
    </location>
    <ligand>
        <name>GTP</name>
        <dbReference type="ChEBI" id="CHEBI:37565"/>
        <label>1</label>
    </ligand>
</feature>
<dbReference type="Pfam" id="PF07670">
    <property type="entry name" value="Gate"/>
    <property type="match status" value="2"/>
</dbReference>
<comment type="similarity">
    <text evidence="17">Belongs to the TRAFAC class TrmE-Era-EngA-EngB-Septin-like GTPase superfamily. FeoB GTPase (TC 9.A.8) family.</text>
</comment>
<dbReference type="GO" id="GO:0005525">
    <property type="term" value="F:GTP binding"/>
    <property type="evidence" value="ECO:0007669"/>
    <property type="project" value="UniProtKB-KW"/>
</dbReference>
<evidence type="ECO:0000256" key="6">
    <source>
        <dbReference type="ARBA" id="ARBA00022519"/>
    </source>
</evidence>
<accession>A0A4P9C988</accession>
<feature type="binding site" evidence="16">
    <location>
        <position position="24"/>
    </location>
    <ligand>
        <name>Mg(2+)</name>
        <dbReference type="ChEBI" id="CHEBI:18420"/>
        <label>2</label>
    </ligand>
</feature>
<organism evidence="19 20">
    <name type="scientific">Eubacterium maltosivorans</name>
    <dbReference type="NCBI Taxonomy" id="2041044"/>
    <lineage>
        <taxon>Bacteria</taxon>
        <taxon>Bacillati</taxon>
        <taxon>Bacillota</taxon>
        <taxon>Clostridia</taxon>
        <taxon>Eubacteriales</taxon>
        <taxon>Eubacteriaceae</taxon>
        <taxon>Eubacterium</taxon>
    </lineage>
</organism>
<feature type="transmembrane region" description="Helical" evidence="17">
    <location>
        <begin position="353"/>
        <end position="377"/>
    </location>
</feature>
<dbReference type="GO" id="GO:0005886">
    <property type="term" value="C:plasma membrane"/>
    <property type="evidence" value="ECO:0007669"/>
    <property type="project" value="UniProtKB-SubCell"/>
</dbReference>
<keyword evidence="11" id="KW-0406">Ion transport</keyword>
<evidence type="ECO:0000256" key="4">
    <source>
        <dbReference type="ARBA" id="ARBA00022475"/>
    </source>
</evidence>
<dbReference type="NCBIfam" id="TIGR00231">
    <property type="entry name" value="small_GTP"/>
    <property type="match status" value="1"/>
</dbReference>
<keyword evidence="5 17" id="KW-0410">Iron transport</keyword>
<evidence type="ECO:0000256" key="12">
    <source>
        <dbReference type="ARBA" id="ARBA00023134"/>
    </source>
</evidence>
<name>A0A4P9C988_EUBML</name>
<protein>
    <recommendedName>
        <fullName evidence="14 17">Ferrous iron transport protein B</fullName>
    </recommendedName>
</protein>
<feature type="transmembrane region" description="Helical" evidence="17">
    <location>
        <begin position="291"/>
        <end position="311"/>
    </location>
</feature>
<feature type="binding site" evidence="16">
    <location>
        <position position="23"/>
    </location>
    <ligand>
        <name>Mg(2+)</name>
        <dbReference type="ChEBI" id="CHEBI:18420"/>
        <label>2</label>
    </ligand>
</feature>
<sequence>MNYRVALVGNPNSGKTTLFNSLTGSNLYVGNWPGVTIEKKEGDLRDTVSKITLVDLPGIYSLAPYSMDEIVSRDFLLSEPPDLIINILDASNIERNLYLTTQLMELKIPIIGVLNMMDIVEKKGLKLDLHSLKKGFGFPFMEISAQKGIGIEALIKAVEEKLESDRKAGKTPEFNPIFPDNIEKVIIDFDNLVQRSYPDILPGYPKIFRSIKLIEKDDEILKKVANCFGLDQDIYDAREKIREISGQDVDSTIADYRYRFITDQVARATKKIGKSHLAFEDRLDKVLMNRYAALPIFFIFMFIIYFVSINVVGDGTTGLIEGFISGTLIPGVTGFMEGLNVAPWLIALVTEGAITGVGAVLTFIPQITVLFIFISVLEDSGYMARVAFMMDRVFRKFGLSGKSFIPMVVGLGCSVPGIMATRTLENERERKLTIILTPFISCGAKMPIYVLMASAFFSKAQSVMVFSLYIVSLLVVFVSGVILSKTVFKGQDSGYLLELPPYRLPVLKNTVSQVWQRVKEFIVRAGTIIFAASVALWFLQNFGTNFQMTANADESILAAFGKLIAPIFAPLGFGNWVASVSVLSGIAAKEMIISTMSVLTSTFDGGFTMALGQIFTPLSAYSFILFVLLASPCMAALATMKKELGNWKTFGFAILYQTGTAYLISMLVYQIGSLFI</sequence>
<dbReference type="Proteomes" id="UP000218387">
    <property type="component" value="Chromosome"/>
</dbReference>
<dbReference type="Gene3D" id="3.40.50.300">
    <property type="entry name" value="P-loop containing nucleotide triphosphate hydrolases"/>
    <property type="match status" value="1"/>
</dbReference>
<evidence type="ECO:0000256" key="3">
    <source>
        <dbReference type="ARBA" id="ARBA00022448"/>
    </source>
</evidence>
<feature type="transmembrane region" description="Helical" evidence="17">
    <location>
        <begin position="559"/>
        <end position="579"/>
    </location>
</feature>
<dbReference type="InterPro" id="IPR011642">
    <property type="entry name" value="Gate_dom"/>
</dbReference>
<dbReference type="KEGG" id="emt:CPZ25_007685"/>
<feature type="binding site" evidence="15">
    <location>
        <begin position="115"/>
        <end position="118"/>
    </location>
    <ligand>
        <name>GTP</name>
        <dbReference type="ChEBI" id="CHEBI:37565"/>
        <label>1</label>
    </ligand>
</feature>
<evidence type="ECO:0000256" key="11">
    <source>
        <dbReference type="ARBA" id="ARBA00023065"/>
    </source>
</evidence>
<dbReference type="InterPro" id="IPR050860">
    <property type="entry name" value="FeoB_GTPase"/>
</dbReference>
<feature type="binding site" evidence="15">
    <location>
        <begin position="9"/>
        <end position="16"/>
    </location>
    <ligand>
        <name>GTP</name>
        <dbReference type="ChEBI" id="CHEBI:37565"/>
        <label>1</label>
    </ligand>
</feature>
<evidence type="ECO:0000256" key="7">
    <source>
        <dbReference type="ARBA" id="ARBA00022692"/>
    </source>
</evidence>
<feature type="binding site" evidence="16">
    <location>
        <position position="20"/>
    </location>
    <ligand>
        <name>Mg(2+)</name>
        <dbReference type="ChEBI" id="CHEBI:18420"/>
        <label>2</label>
    </ligand>
</feature>
<dbReference type="PROSITE" id="PS51711">
    <property type="entry name" value="G_FEOB"/>
    <property type="match status" value="1"/>
</dbReference>
<keyword evidence="16" id="KW-0479">Metal-binding</keyword>
<feature type="transmembrane region" description="Helical" evidence="17">
    <location>
        <begin position="650"/>
        <end position="671"/>
    </location>
</feature>
<dbReference type="SUPFAM" id="SSF52540">
    <property type="entry name" value="P-loop containing nucleoside triphosphate hydrolases"/>
    <property type="match status" value="1"/>
</dbReference>
<evidence type="ECO:0000256" key="10">
    <source>
        <dbReference type="ARBA" id="ARBA00023004"/>
    </source>
</evidence>
<keyword evidence="20" id="KW-1185">Reference proteome</keyword>
<feature type="transmembrane region" description="Helical" evidence="17">
    <location>
        <begin position="463"/>
        <end position="483"/>
    </location>
</feature>
<dbReference type="InterPro" id="IPR006073">
    <property type="entry name" value="GTP-bd"/>
</dbReference>
<keyword evidence="9 17" id="KW-1133">Transmembrane helix</keyword>
<keyword evidence="12 15" id="KW-0342">GTP-binding</keyword>
<reference evidence="19 20" key="1">
    <citation type="submission" date="2018-05" db="EMBL/GenBank/DDBJ databases">
        <title>Genome comparison of Eubacterium sp.</title>
        <authorList>
            <person name="Feng Y."/>
            <person name="Sanchez-Andrea I."/>
            <person name="Stams A.J.M."/>
            <person name="De Vos W.M."/>
        </authorList>
    </citation>
    <scope>NUCLEOTIDE SEQUENCE [LARGE SCALE GENOMIC DNA]</scope>
    <source>
        <strain evidence="19 20">YI</strain>
    </source>
</reference>
<keyword evidence="6" id="KW-0997">Cell inner membrane</keyword>
<feature type="transmembrane region" description="Helical" evidence="17">
    <location>
        <begin position="618"/>
        <end position="638"/>
    </location>
</feature>
<evidence type="ECO:0000313" key="20">
    <source>
        <dbReference type="Proteomes" id="UP000218387"/>
    </source>
</evidence>
<comment type="function">
    <text evidence="1 17">Probable transporter of a GTP-driven Fe(2+) uptake system.</text>
</comment>
<dbReference type="Gene3D" id="1.10.287.1770">
    <property type="match status" value="1"/>
</dbReference>
<gene>
    <name evidence="19" type="primary">feoB</name>
    <name evidence="19" type="ORF">CPZ25_007685</name>
</gene>
<evidence type="ECO:0000256" key="16">
    <source>
        <dbReference type="PIRSR" id="PIRSR603373-2"/>
    </source>
</evidence>
<evidence type="ECO:0000256" key="15">
    <source>
        <dbReference type="PIRSR" id="PIRSR603373-1"/>
    </source>
</evidence>
<dbReference type="Pfam" id="PF02421">
    <property type="entry name" value="FeoB_N"/>
    <property type="match status" value="1"/>
</dbReference>
<evidence type="ECO:0000256" key="17">
    <source>
        <dbReference type="RuleBase" id="RU362098"/>
    </source>
</evidence>
<keyword evidence="8 15" id="KW-0547">Nucleotide-binding</keyword>
<keyword evidence="7 17" id="KW-0812">Transmembrane</keyword>
<dbReference type="GO" id="GO:0046872">
    <property type="term" value="F:metal ion binding"/>
    <property type="evidence" value="ECO:0007669"/>
    <property type="project" value="UniProtKB-KW"/>
</dbReference>
<dbReference type="Pfam" id="PF07664">
    <property type="entry name" value="FeoB_C"/>
    <property type="match status" value="1"/>
</dbReference>
<dbReference type="NCBIfam" id="TIGR00437">
    <property type="entry name" value="feoB"/>
    <property type="match status" value="1"/>
</dbReference>
<proteinExistence type="inferred from homology"/>
<evidence type="ECO:0000256" key="8">
    <source>
        <dbReference type="ARBA" id="ARBA00022741"/>
    </source>
</evidence>
<dbReference type="PANTHER" id="PTHR43185">
    <property type="entry name" value="FERROUS IRON TRANSPORT PROTEIN B"/>
    <property type="match status" value="1"/>
</dbReference>
<feature type="binding site" evidence="15">
    <location>
        <begin position="55"/>
        <end position="58"/>
    </location>
    <ligand>
        <name>GTP</name>
        <dbReference type="ChEBI" id="CHEBI:37565"/>
        <label>1</label>
    </ligand>
</feature>
<dbReference type="InterPro" id="IPR030389">
    <property type="entry name" value="G_FEOB_dom"/>
</dbReference>
<feature type="transmembrane region" description="Helical" evidence="17">
    <location>
        <begin position="432"/>
        <end position="457"/>
    </location>
</feature>